<dbReference type="PANTHER" id="PTHR12612">
    <property type="entry name" value="NUCLEAR TRANSPORT FACTOR 2"/>
    <property type="match status" value="1"/>
</dbReference>
<comment type="function">
    <text evidence="4">Facilitates protein transport into the nucleus. Could be part of a multicomponent system of cytosolic factors that assemble at the pore complex during nuclear import.</text>
</comment>
<dbReference type="GO" id="GO:0006606">
    <property type="term" value="P:protein import into nucleus"/>
    <property type="evidence" value="ECO:0007669"/>
    <property type="project" value="UniProtKB-ARBA"/>
</dbReference>
<evidence type="ECO:0000256" key="3">
    <source>
        <dbReference type="ARBA" id="ARBA00026247"/>
    </source>
</evidence>
<dbReference type="InterPro" id="IPR045875">
    <property type="entry name" value="NTF2"/>
</dbReference>
<organism evidence="7 8">
    <name type="scientific">Tolypocladium ophioglossoides (strain CBS 100239)</name>
    <name type="common">Snaketongue truffleclub</name>
    <name type="synonym">Elaphocordyceps ophioglossoides</name>
    <dbReference type="NCBI Taxonomy" id="1163406"/>
    <lineage>
        <taxon>Eukaryota</taxon>
        <taxon>Fungi</taxon>
        <taxon>Dikarya</taxon>
        <taxon>Ascomycota</taxon>
        <taxon>Pezizomycotina</taxon>
        <taxon>Sordariomycetes</taxon>
        <taxon>Hypocreomycetidae</taxon>
        <taxon>Hypocreales</taxon>
        <taxon>Ophiocordycipitaceae</taxon>
        <taxon>Tolypocladium</taxon>
    </lineage>
</organism>
<keyword evidence="8" id="KW-1185">Reference proteome</keyword>
<dbReference type="CDD" id="cd00780">
    <property type="entry name" value="NTF2"/>
    <property type="match status" value="1"/>
</dbReference>
<dbReference type="SUPFAM" id="SSF54427">
    <property type="entry name" value="NTF2-like"/>
    <property type="match status" value="1"/>
</dbReference>
<evidence type="ECO:0000313" key="7">
    <source>
        <dbReference type="EMBL" id="KND90640.1"/>
    </source>
</evidence>
<dbReference type="AlphaFoldDB" id="A0A0L0NA44"/>
<accession>A0A0L0NA44</accession>
<dbReference type="EMBL" id="LFRF01000012">
    <property type="protein sequence ID" value="KND90640.1"/>
    <property type="molecule type" value="Genomic_DNA"/>
</dbReference>
<dbReference type="InterPro" id="IPR032710">
    <property type="entry name" value="NTF2-like_dom_sf"/>
</dbReference>
<feature type="domain" description="NTF2" evidence="6">
    <location>
        <begin position="68"/>
        <end position="182"/>
    </location>
</feature>
<dbReference type="Proteomes" id="UP000036947">
    <property type="component" value="Unassembled WGS sequence"/>
</dbReference>
<feature type="non-terminal residue" evidence="7">
    <location>
        <position position="1"/>
    </location>
</feature>
<dbReference type="PROSITE" id="PS50177">
    <property type="entry name" value="NTF2_DOMAIN"/>
    <property type="match status" value="1"/>
</dbReference>
<protein>
    <recommendedName>
        <fullName evidence="3">Nuclear transport factor 2</fullName>
    </recommendedName>
</protein>
<evidence type="ECO:0000256" key="1">
    <source>
        <dbReference type="ARBA" id="ARBA00004496"/>
    </source>
</evidence>
<dbReference type="OrthoDB" id="6507044at2759"/>
<evidence type="ECO:0000256" key="4">
    <source>
        <dbReference type="ARBA" id="ARBA00053082"/>
    </source>
</evidence>
<evidence type="ECO:0000313" key="8">
    <source>
        <dbReference type="Proteomes" id="UP000036947"/>
    </source>
</evidence>
<dbReference type="GO" id="GO:0005635">
    <property type="term" value="C:nuclear envelope"/>
    <property type="evidence" value="ECO:0007669"/>
    <property type="project" value="UniProtKB-ARBA"/>
</dbReference>
<keyword evidence="5" id="KW-0732">Signal</keyword>
<feature type="chain" id="PRO_5005544927" description="Nuclear transport factor 2" evidence="5">
    <location>
        <begin position="27"/>
        <end position="185"/>
    </location>
</feature>
<name>A0A0L0NA44_TOLOC</name>
<comment type="caution">
    <text evidence="7">The sequence shown here is derived from an EMBL/GenBank/DDBJ whole genome shotgun (WGS) entry which is preliminary data.</text>
</comment>
<proteinExistence type="predicted"/>
<comment type="subcellular location">
    <subcellularLocation>
        <location evidence="1">Cytoplasm</location>
    </subcellularLocation>
</comment>
<keyword evidence="2" id="KW-0963">Cytoplasm</keyword>
<dbReference type="InterPro" id="IPR018222">
    <property type="entry name" value="Nuclear_transport_factor_2_euk"/>
</dbReference>
<evidence type="ECO:0000259" key="6">
    <source>
        <dbReference type="PROSITE" id="PS50177"/>
    </source>
</evidence>
<evidence type="ECO:0000256" key="2">
    <source>
        <dbReference type="ARBA" id="ARBA00022490"/>
    </source>
</evidence>
<feature type="signal peptide" evidence="5">
    <location>
        <begin position="1"/>
        <end position="26"/>
    </location>
</feature>
<reference evidence="7 8" key="1">
    <citation type="journal article" date="2015" name="BMC Genomics">
        <title>The genome of the truffle-parasite Tolypocladium ophioglossoides and the evolution of antifungal peptaibiotics.</title>
        <authorList>
            <person name="Quandt C.A."/>
            <person name="Bushley K.E."/>
            <person name="Spatafora J.W."/>
        </authorList>
    </citation>
    <scope>NUCLEOTIDE SEQUENCE [LARGE SCALE GENOMIC DNA]</scope>
    <source>
        <strain evidence="7 8">CBS 100239</strain>
    </source>
</reference>
<dbReference type="GO" id="GO:0005737">
    <property type="term" value="C:cytoplasm"/>
    <property type="evidence" value="ECO:0007669"/>
    <property type="project" value="UniProtKB-SubCell"/>
</dbReference>
<dbReference type="Pfam" id="PF02136">
    <property type="entry name" value="NTF2"/>
    <property type="match status" value="1"/>
</dbReference>
<sequence>ESALCPSTPPSLIALIVVFTLLGTPCDNPTTASLSHPSALGLCPCVASPSTRTIRKNIVKMATNFEDIATQFIEFYYNQFDTGRKSLASLYREQSMLTFESASVLGVNAIVEKLTSLPFQKVKHQVSTLDSQPTIVEGGIVILVTGQLLVDEEQRPMNYTQAFQLARDPSGQYFVFNDLFKLVYG</sequence>
<dbReference type="InterPro" id="IPR002075">
    <property type="entry name" value="NTF2_dom"/>
</dbReference>
<evidence type="ECO:0000256" key="5">
    <source>
        <dbReference type="SAM" id="SignalP"/>
    </source>
</evidence>
<dbReference type="STRING" id="1163406.A0A0L0NA44"/>
<dbReference type="Gene3D" id="3.10.450.50">
    <property type="match status" value="1"/>
</dbReference>
<dbReference type="FunFam" id="3.10.450.50:FF:000005">
    <property type="entry name" value="Nuclear transport factor 2"/>
    <property type="match status" value="1"/>
</dbReference>
<gene>
    <name evidence="7" type="ORF">TOPH_04747</name>
</gene>